<comment type="caution">
    <text evidence="1">The sequence shown here is derived from an EMBL/GenBank/DDBJ whole genome shotgun (WGS) entry which is preliminary data.</text>
</comment>
<organism evidence="1 2">
    <name type="scientific">Ixodes persulcatus</name>
    <name type="common">Taiga tick</name>
    <dbReference type="NCBI Taxonomy" id="34615"/>
    <lineage>
        <taxon>Eukaryota</taxon>
        <taxon>Metazoa</taxon>
        <taxon>Ecdysozoa</taxon>
        <taxon>Arthropoda</taxon>
        <taxon>Chelicerata</taxon>
        <taxon>Arachnida</taxon>
        <taxon>Acari</taxon>
        <taxon>Parasitiformes</taxon>
        <taxon>Ixodida</taxon>
        <taxon>Ixodoidea</taxon>
        <taxon>Ixodidae</taxon>
        <taxon>Ixodinae</taxon>
        <taxon>Ixodes</taxon>
    </lineage>
</organism>
<dbReference type="Proteomes" id="UP000805193">
    <property type="component" value="Unassembled WGS sequence"/>
</dbReference>
<evidence type="ECO:0000313" key="2">
    <source>
        <dbReference type="Proteomes" id="UP000805193"/>
    </source>
</evidence>
<dbReference type="EMBL" id="JABSTQ010007351">
    <property type="protein sequence ID" value="KAG0435845.1"/>
    <property type="molecule type" value="Genomic_DNA"/>
</dbReference>
<name>A0AC60QLB7_IXOPE</name>
<gene>
    <name evidence="1" type="ORF">HPB47_018288</name>
</gene>
<reference evidence="1 2" key="1">
    <citation type="journal article" date="2020" name="Cell">
        <title>Large-Scale Comparative Analyses of Tick Genomes Elucidate Their Genetic Diversity and Vector Capacities.</title>
        <authorList>
            <consortium name="Tick Genome and Microbiome Consortium (TIGMIC)"/>
            <person name="Jia N."/>
            <person name="Wang J."/>
            <person name="Shi W."/>
            <person name="Du L."/>
            <person name="Sun Y."/>
            <person name="Zhan W."/>
            <person name="Jiang J.F."/>
            <person name="Wang Q."/>
            <person name="Zhang B."/>
            <person name="Ji P."/>
            <person name="Bell-Sakyi L."/>
            <person name="Cui X.M."/>
            <person name="Yuan T.T."/>
            <person name="Jiang B.G."/>
            <person name="Yang W.F."/>
            <person name="Lam T.T."/>
            <person name="Chang Q.C."/>
            <person name="Ding S.J."/>
            <person name="Wang X.J."/>
            <person name="Zhu J.G."/>
            <person name="Ruan X.D."/>
            <person name="Zhao L."/>
            <person name="Wei J.T."/>
            <person name="Ye R.Z."/>
            <person name="Que T.C."/>
            <person name="Du C.H."/>
            <person name="Zhou Y.H."/>
            <person name="Cheng J.X."/>
            <person name="Dai P.F."/>
            <person name="Guo W.B."/>
            <person name="Han X.H."/>
            <person name="Huang E.J."/>
            <person name="Li L.F."/>
            <person name="Wei W."/>
            <person name="Gao Y.C."/>
            <person name="Liu J.Z."/>
            <person name="Shao H.Z."/>
            <person name="Wang X."/>
            <person name="Wang C.C."/>
            <person name="Yang T.C."/>
            <person name="Huo Q.B."/>
            <person name="Li W."/>
            <person name="Chen H.Y."/>
            <person name="Chen S.E."/>
            <person name="Zhou L.G."/>
            <person name="Ni X.B."/>
            <person name="Tian J.H."/>
            <person name="Sheng Y."/>
            <person name="Liu T."/>
            <person name="Pan Y.S."/>
            <person name="Xia L.Y."/>
            <person name="Li J."/>
            <person name="Zhao F."/>
            <person name="Cao W.C."/>
        </authorList>
    </citation>
    <scope>NUCLEOTIDE SEQUENCE [LARGE SCALE GENOMIC DNA]</scope>
    <source>
        <strain evidence="1">Iper-2018</strain>
    </source>
</reference>
<sequence length="69" mass="7861">MTVKCMGFGPKENKDKFFIYTLVSGVKELQEKGNSPMREGSEIRFAQHGPLLYLVWGHYKAMIGQEVPI</sequence>
<evidence type="ECO:0000313" key="1">
    <source>
        <dbReference type="EMBL" id="KAG0435845.1"/>
    </source>
</evidence>
<accession>A0AC60QLB7</accession>
<keyword evidence="2" id="KW-1185">Reference proteome</keyword>
<protein>
    <submittedName>
        <fullName evidence="1">Uncharacterized protein</fullName>
    </submittedName>
</protein>
<proteinExistence type="predicted"/>